<evidence type="ECO:0000313" key="2">
    <source>
        <dbReference type="Proteomes" id="UP000190648"/>
    </source>
</evidence>
<reference evidence="1 2" key="1">
    <citation type="submission" date="2016-02" db="EMBL/GenBank/DDBJ databases">
        <title>Band-tailed pigeon sequencing and assembly.</title>
        <authorList>
            <person name="Soares A.E."/>
            <person name="Novak B.J."/>
            <person name="Rice E.S."/>
            <person name="O'Connell B."/>
            <person name="Chang D."/>
            <person name="Weber S."/>
            <person name="Shapiro B."/>
        </authorList>
    </citation>
    <scope>NUCLEOTIDE SEQUENCE [LARGE SCALE GENOMIC DNA]</scope>
    <source>
        <strain evidence="1">BTP2013</strain>
        <tissue evidence="1">Blood</tissue>
    </source>
</reference>
<sequence length="74" mass="8456">MPVGTSNSFPPPLPAGVFLLLDASTHAHPHGDFFLIQHHFVSYEFATEAQFLYCRLYIAPERLSVMIKELYNFN</sequence>
<proteinExistence type="predicted"/>
<evidence type="ECO:0000313" key="1">
    <source>
        <dbReference type="EMBL" id="OPJ75656.1"/>
    </source>
</evidence>
<keyword evidence="2" id="KW-1185">Reference proteome</keyword>
<gene>
    <name evidence="1" type="ORF">AV530_011852</name>
</gene>
<dbReference type="EMBL" id="LSYS01006159">
    <property type="protein sequence ID" value="OPJ75656.1"/>
    <property type="molecule type" value="Genomic_DNA"/>
</dbReference>
<organism evidence="1 2">
    <name type="scientific">Patagioenas fasciata monilis</name>
    <dbReference type="NCBI Taxonomy" id="372326"/>
    <lineage>
        <taxon>Eukaryota</taxon>
        <taxon>Metazoa</taxon>
        <taxon>Chordata</taxon>
        <taxon>Craniata</taxon>
        <taxon>Vertebrata</taxon>
        <taxon>Euteleostomi</taxon>
        <taxon>Archelosauria</taxon>
        <taxon>Archosauria</taxon>
        <taxon>Dinosauria</taxon>
        <taxon>Saurischia</taxon>
        <taxon>Theropoda</taxon>
        <taxon>Coelurosauria</taxon>
        <taxon>Aves</taxon>
        <taxon>Neognathae</taxon>
        <taxon>Neoaves</taxon>
        <taxon>Columbimorphae</taxon>
        <taxon>Columbiformes</taxon>
        <taxon>Columbidae</taxon>
        <taxon>Patagioenas</taxon>
    </lineage>
</organism>
<name>A0A1V4JTW6_PATFA</name>
<comment type="caution">
    <text evidence="1">The sequence shown here is derived from an EMBL/GenBank/DDBJ whole genome shotgun (WGS) entry which is preliminary data.</text>
</comment>
<protein>
    <submittedName>
        <fullName evidence="1">Uncharacterized protein</fullName>
    </submittedName>
</protein>
<dbReference type="AlphaFoldDB" id="A0A1V4JTW6"/>
<dbReference type="Proteomes" id="UP000190648">
    <property type="component" value="Unassembled WGS sequence"/>
</dbReference>
<accession>A0A1V4JTW6</accession>